<keyword evidence="5 7" id="KW-1133">Transmembrane helix</keyword>
<dbReference type="GO" id="GO:0055085">
    <property type="term" value="P:transmembrane transport"/>
    <property type="evidence" value="ECO:0007669"/>
    <property type="project" value="InterPro"/>
</dbReference>
<dbReference type="PANTHER" id="PTHR30151">
    <property type="entry name" value="ALKANE SULFONATE ABC TRANSPORTER-RELATED, MEMBRANE SUBUNIT"/>
    <property type="match status" value="1"/>
</dbReference>
<evidence type="ECO:0000256" key="4">
    <source>
        <dbReference type="ARBA" id="ARBA00022692"/>
    </source>
</evidence>
<evidence type="ECO:0000256" key="7">
    <source>
        <dbReference type="RuleBase" id="RU363032"/>
    </source>
</evidence>
<evidence type="ECO:0000256" key="2">
    <source>
        <dbReference type="ARBA" id="ARBA00022448"/>
    </source>
</evidence>
<dbReference type="Gene3D" id="1.10.3720.10">
    <property type="entry name" value="MetI-like"/>
    <property type="match status" value="1"/>
</dbReference>
<feature type="transmembrane region" description="Helical" evidence="7">
    <location>
        <begin position="83"/>
        <end position="107"/>
    </location>
</feature>
<dbReference type="Proteomes" id="UP000092018">
    <property type="component" value="Chromosome 2"/>
</dbReference>
<organism evidence="9 10">
    <name type="scientific">Vibrio breoganii</name>
    <dbReference type="NCBI Taxonomy" id="553239"/>
    <lineage>
        <taxon>Bacteria</taxon>
        <taxon>Pseudomonadati</taxon>
        <taxon>Pseudomonadota</taxon>
        <taxon>Gammaproteobacteria</taxon>
        <taxon>Vibrionales</taxon>
        <taxon>Vibrionaceae</taxon>
        <taxon>Vibrio</taxon>
    </lineage>
</organism>
<keyword evidence="2 7" id="KW-0813">Transport</keyword>
<evidence type="ECO:0000256" key="5">
    <source>
        <dbReference type="ARBA" id="ARBA00022989"/>
    </source>
</evidence>
<dbReference type="CDD" id="cd06261">
    <property type="entry name" value="TM_PBP2"/>
    <property type="match status" value="1"/>
</dbReference>
<dbReference type="EMBL" id="CP016178">
    <property type="protein sequence ID" value="ANO34242.1"/>
    <property type="molecule type" value="Genomic_DNA"/>
</dbReference>
<evidence type="ECO:0000256" key="6">
    <source>
        <dbReference type="ARBA" id="ARBA00023136"/>
    </source>
</evidence>
<dbReference type="AlphaFoldDB" id="A0AAN0XWV1"/>
<feature type="transmembrane region" description="Helical" evidence="7">
    <location>
        <begin position="114"/>
        <end position="136"/>
    </location>
</feature>
<evidence type="ECO:0000313" key="9">
    <source>
        <dbReference type="EMBL" id="ANO34242.1"/>
    </source>
</evidence>
<sequence>MTKVINRYPTRTGQLVLGLLPFIILVMLYITASDARLAANSADKLLPAFGSFVDAIDRMAFTPSRRTGEYLLWVDTLASLTRLLMGVGISALVGLSVGIATGMVPLVRSTFSPVVTAVSLIPPMAVLPILFITFGLGELSKVVLIVVGICPIIIRDIQLRVQSLPDEQLIKAQTLGGSSWQIILRVVLPQIIPKLIDAVRLTLGSAWLFLIAAEAIVATEGLGYRIFLVRRYLSMDVILPYVLWITLLAFCMDWLLKSLSKRISPWHHQAQGDDNG</sequence>
<proteinExistence type="inferred from homology"/>
<dbReference type="SUPFAM" id="SSF161098">
    <property type="entry name" value="MetI-like"/>
    <property type="match status" value="1"/>
</dbReference>
<keyword evidence="6 7" id="KW-0472">Membrane</keyword>
<dbReference type="GO" id="GO:0016301">
    <property type="term" value="F:kinase activity"/>
    <property type="evidence" value="ECO:0007669"/>
    <property type="project" value="UniProtKB-KW"/>
</dbReference>
<keyword evidence="3" id="KW-1003">Cell membrane</keyword>
<gene>
    <name evidence="9" type="ORF">A6E01_13600</name>
</gene>
<dbReference type="Pfam" id="PF00528">
    <property type="entry name" value="BPD_transp_1"/>
    <property type="match status" value="1"/>
</dbReference>
<keyword evidence="4 7" id="KW-0812">Transmembrane</keyword>
<evidence type="ECO:0000313" key="10">
    <source>
        <dbReference type="Proteomes" id="UP000092018"/>
    </source>
</evidence>
<feature type="transmembrane region" description="Helical" evidence="7">
    <location>
        <begin position="238"/>
        <end position="256"/>
    </location>
</feature>
<dbReference type="GO" id="GO:0005886">
    <property type="term" value="C:plasma membrane"/>
    <property type="evidence" value="ECO:0007669"/>
    <property type="project" value="UniProtKB-SubCell"/>
</dbReference>
<dbReference type="PANTHER" id="PTHR30151:SF0">
    <property type="entry name" value="ABC TRANSPORTER PERMEASE PROTEIN MJ0413-RELATED"/>
    <property type="match status" value="1"/>
</dbReference>
<feature type="transmembrane region" description="Helical" evidence="7">
    <location>
        <begin position="12"/>
        <end position="32"/>
    </location>
</feature>
<evidence type="ECO:0000259" key="8">
    <source>
        <dbReference type="PROSITE" id="PS50928"/>
    </source>
</evidence>
<feature type="domain" description="ABC transmembrane type-1" evidence="8">
    <location>
        <begin position="76"/>
        <end position="256"/>
    </location>
</feature>
<feature type="transmembrane region" description="Helical" evidence="7">
    <location>
        <begin position="198"/>
        <end position="218"/>
    </location>
</feature>
<keyword evidence="9" id="KW-0808">Transferase</keyword>
<dbReference type="RefSeq" id="WP_065210440.1">
    <property type="nucleotide sequence ID" value="NZ_CP016178.1"/>
</dbReference>
<dbReference type="InterPro" id="IPR000515">
    <property type="entry name" value="MetI-like"/>
</dbReference>
<evidence type="ECO:0000256" key="1">
    <source>
        <dbReference type="ARBA" id="ARBA00004651"/>
    </source>
</evidence>
<dbReference type="KEGG" id="vbr:A6E01_13600"/>
<evidence type="ECO:0000256" key="3">
    <source>
        <dbReference type="ARBA" id="ARBA00022475"/>
    </source>
</evidence>
<dbReference type="InterPro" id="IPR035906">
    <property type="entry name" value="MetI-like_sf"/>
</dbReference>
<comment type="subcellular location">
    <subcellularLocation>
        <location evidence="1 7">Cell membrane</location>
        <topology evidence="1 7">Multi-pass membrane protein</topology>
    </subcellularLocation>
</comment>
<reference evidence="9 10" key="1">
    <citation type="submission" date="2016-06" db="EMBL/GenBank/DDBJ databases">
        <title>Adaptive Radiation by Waves of Gene Transfer Leads to Fine-Scale Resource Partitioning in Marine Microbes.</title>
        <authorList>
            <person name="Hehemann J.-H."/>
            <person name="Arevalo P."/>
            <person name="Datta M.S."/>
            <person name="Yu X."/>
            <person name="Corzett C."/>
            <person name="Henschel A."/>
            <person name="Preheim S.P."/>
            <person name="Timberlake S."/>
            <person name="Alm E.J."/>
            <person name="Polz M.F."/>
        </authorList>
    </citation>
    <scope>NUCLEOTIDE SEQUENCE [LARGE SCALE GENOMIC DNA]</scope>
    <source>
        <strain evidence="9 10">FF50</strain>
    </source>
</reference>
<comment type="similarity">
    <text evidence="7">Belongs to the binding-protein-dependent transport system permease family.</text>
</comment>
<dbReference type="PROSITE" id="PS50928">
    <property type="entry name" value="ABC_TM1"/>
    <property type="match status" value="1"/>
</dbReference>
<keyword evidence="9" id="KW-0418">Kinase</keyword>
<protein>
    <submittedName>
        <fullName evidence="9">Lipid kinase</fullName>
    </submittedName>
</protein>
<name>A0AAN0XWV1_9VIBR</name>
<accession>A0AAN0XWV1</accession>